<dbReference type="SUPFAM" id="SSF52047">
    <property type="entry name" value="RNI-like"/>
    <property type="match status" value="1"/>
</dbReference>
<protein>
    <recommendedName>
        <fullName evidence="1">F-box domain-containing protein</fullName>
    </recommendedName>
</protein>
<dbReference type="Proteomes" id="UP001610334">
    <property type="component" value="Unassembled WGS sequence"/>
</dbReference>
<dbReference type="InterPro" id="IPR032675">
    <property type="entry name" value="LRR_dom_sf"/>
</dbReference>
<dbReference type="EMBL" id="JBFXLT010000178">
    <property type="protein sequence ID" value="KAL2802505.1"/>
    <property type="molecule type" value="Genomic_DNA"/>
</dbReference>
<sequence length="650" mass="73527">MAVLPPEIWRQISSQLEKRDLSALSRTSHKYQDIVAPFFYSSLRIQFRDSETLQKAVNEVLERPGQLFLKYARVLDIVCLQPPWLGTEKSQELWGLKDWGIEYVHWEEPATIRNAFLEPQLRSSTCARGIGFPLCELGSYCPGDPVQGWAPVAELISRLNHLEELNFVADNTAFVSTLLEAITAHHPACCLNIWSHQAVEASRKSSTETDETRFDLNTLRSKALRALTVTITRKFSDDDRYDQVDEMLPFLFTGANLKHLIISVTCGPRSDIEQSKREWAEAARALQPTSSAQLESLTFRDHVSPVYLLPRFANIIDLSRLRSLDITPAEDTHLFLDFAPELTTLERLFIGVSPLRLPDISTTHVYTDNAEAISAVLAVKPLKYLCLRGLREAPNLHRITSHHGPTLRGLILEPYARDNNIGAAYGSFIYPKLGPSDIRLLAKHCPDLKELCLQLRRSEGDSHECDIYRAFGHFQKLRRLILDLHFDPRERGVDPESLYTMYPKHRREAYIEEDKIDPALFRTTLINAATDETLALSIWNLIASSQTSNVLQSLRIVPFGHDMYPMDVSFYLIFLARSFLVSKLGVADPVVEEIGKMAWKVWQEDNYGPGGPCVLPYGADEVVGGLWPALVGREDWSSGWDSLPLQTGTT</sequence>
<evidence type="ECO:0000313" key="3">
    <source>
        <dbReference type="Proteomes" id="UP001610334"/>
    </source>
</evidence>
<gene>
    <name evidence="2" type="ORF">BJX63DRAFT_437796</name>
</gene>
<name>A0ABR4GTV5_9EURO</name>
<evidence type="ECO:0000313" key="2">
    <source>
        <dbReference type="EMBL" id="KAL2802505.1"/>
    </source>
</evidence>
<organism evidence="2 3">
    <name type="scientific">Aspergillus granulosus</name>
    <dbReference type="NCBI Taxonomy" id="176169"/>
    <lineage>
        <taxon>Eukaryota</taxon>
        <taxon>Fungi</taxon>
        <taxon>Dikarya</taxon>
        <taxon>Ascomycota</taxon>
        <taxon>Pezizomycotina</taxon>
        <taxon>Eurotiomycetes</taxon>
        <taxon>Eurotiomycetidae</taxon>
        <taxon>Eurotiales</taxon>
        <taxon>Aspergillaceae</taxon>
        <taxon>Aspergillus</taxon>
        <taxon>Aspergillus subgen. Nidulantes</taxon>
    </lineage>
</organism>
<keyword evidence="3" id="KW-1185">Reference proteome</keyword>
<dbReference type="InterPro" id="IPR001810">
    <property type="entry name" value="F-box_dom"/>
</dbReference>
<evidence type="ECO:0000259" key="1">
    <source>
        <dbReference type="PROSITE" id="PS50181"/>
    </source>
</evidence>
<dbReference type="CDD" id="cd09917">
    <property type="entry name" value="F-box_SF"/>
    <property type="match status" value="1"/>
</dbReference>
<dbReference type="Gene3D" id="3.80.10.10">
    <property type="entry name" value="Ribonuclease Inhibitor"/>
    <property type="match status" value="1"/>
</dbReference>
<reference evidence="2 3" key="1">
    <citation type="submission" date="2024-07" db="EMBL/GenBank/DDBJ databases">
        <title>Section-level genome sequencing and comparative genomics of Aspergillus sections Usti and Cavernicolus.</title>
        <authorList>
            <consortium name="Lawrence Berkeley National Laboratory"/>
            <person name="Nybo J.L."/>
            <person name="Vesth T.C."/>
            <person name="Theobald S."/>
            <person name="Frisvad J.C."/>
            <person name="Larsen T.O."/>
            <person name="Kjaerboelling I."/>
            <person name="Rothschild-Mancinelli K."/>
            <person name="Lyhne E.K."/>
            <person name="Kogle M.E."/>
            <person name="Barry K."/>
            <person name="Clum A."/>
            <person name="Na H."/>
            <person name="Ledsgaard L."/>
            <person name="Lin J."/>
            <person name="Lipzen A."/>
            <person name="Kuo A."/>
            <person name="Riley R."/>
            <person name="Mondo S."/>
            <person name="Labutti K."/>
            <person name="Haridas S."/>
            <person name="Pangalinan J."/>
            <person name="Salamov A.A."/>
            <person name="Simmons B.A."/>
            <person name="Magnuson J.K."/>
            <person name="Chen J."/>
            <person name="Drula E."/>
            <person name="Henrissat B."/>
            <person name="Wiebenga A."/>
            <person name="Lubbers R.J."/>
            <person name="Gomes A.C."/>
            <person name="Makela M.R."/>
            <person name="Stajich J."/>
            <person name="Grigoriev I.V."/>
            <person name="Mortensen U.H."/>
            <person name="De Vries R.P."/>
            <person name="Baker S.E."/>
            <person name="Andersen M.R."/>
        </authorList>
    </citation>
    <scope>NUCLEOTIDE SEQUENCE [LARGE SCALE GENOMIC DNA]</scope>
    <source>
        <strain evidence="2 3">CBS 588.65</strain>
    </source>
</reference>
<accession>A0ABR4GTV5</accession>
<feature type="domain" description="F-box" evidence="1">
    <location>
        <begin position="1"/>
        <end position="43"/>
    </location>
</feature>
<dbReference type="PROSITE" id="PS50181">
    <property type="entry name" value="FBOX"/>
    <property type="match status" value="1"/>
</dbReference>
<proteinExistence type="predicted"/>
<comment type="caution">
    <text evidence="2">The sequence shown here is derived from an EMBL/GenBank/DDBJ whole genome shotgun (WGS) entry which is preliminary data.</text>
</comment>